<keyword evidence="2" id="KW-0812">Transmembrane</keyword>
<feature type="transmembrane region" description="Helical" evidence="2">
    <location>
        <begin position="183"/>
        <end position="203"/>
    </location>
</feature>
<name>A0AAW6K853_MEDGN</name>
<evidence type="ECO:0000313" key="4">
    <source>
        <dbReference type="Proteomes" id="UP001149331"/>
    </source>
</evidence>
<dbReference type="EMBL" id="JAPZEG010000029">
    <property type="protein sequence ID" value="MDE1204993.1"/>
    <property type="molecule type" value="Genomic_DNA"/>
</dbReference>
<protein>
    <submittedName>
        <fullName evidence="3">DUF6040 family protein</fullName>
    </submittedName>
</protein>
<keyword evidence="2" id="KW-1133">Transmembrane helix</keyword>
<accession>A0AAW6K853</accession>
<dbReference type="Proteomes" id="UP001149331">
    <property type="component" value="Unassembled WGS sequence"/>
</dbReference>
<feature type="transmembrane region" description="Helical" evidence="2">
    <location>
        <begin position="149"/>
        <end position="171"/>
    </location>
</feature>
<reference evidence="3" key="1">
    <citation type="submission" date="2022-12" db="EMBL/GenBank/DDBJ databases">
        <title>Genome of R. gnavus strain RSHDN_120.</title>
        <authorList>
            <person name="Abdugheni R."/>
        </authorList>
    </citation>
    <scope>NUCLEOTIDE SEQUENCE</scope>
    <source>
        <strain evidence="3">RSHDN_120</strain>
    </source>
</reference>
<feature type="compositionally biased region" description="Basic and acidic residues" evidence="1">
    <location>
        <begin position="37"/>
        <end position="57"/>
    </location>
</feature>
<evidence type="ECO:0000256" key="1">
    <source>
        <dbReference type="SAM" id="MobiDB-lite"/>
    </source>
</evidence>
<evidence type="ECO:0000313" key="3">
    <source>
        <dbReference type="EMBL" id="MDE1204993.1"/>
    </source>
</evidence>
<feature type="transmembrane region" description="Helical" evidence="2">
    <location>
        <begin position="209"/>
        <end position="229"/>
    </location>
</feature>
<evidence type="ECO:0000256" key="2">
    <source>
        <dbReference type="SAM" id="Phobius"/>
    </source>
</evidence>
<dbReference type="RefSeq" id="WP_272584227.1">
    <property type="nucleotide sequence ID" value="NZ_JAPZEG010000029.1"/>
</dbReference>
<gene>
    <name evidence="3" type="ORF">O4N78_15760</name>
</gene>
<dbReference type="InterPro" id="IPR046103">
    <property type="entry name" value="DUF6040"/>
</dbReference>
<organism evidence="3 4">
    <name type="scientific">Mediterraneibacter gnavus</name>
    <name type="common">Ruminococcus gnavus</name>
    <dbReference type="NCBI Taxonomy" id="33038"/>
    <lineage>
        <taxon>Bacteria</taxon>
        <taxon>Bacillati</taxon>
        <taxon>Bacillota</taxon>
        <taxon>Clostridia</taxon>
        <taxon>Lachnospirales</taxon>
        <taxon>Lachnospiraceae</taxon>
        <taxon>Mediterraneibacter</taxon>
    </lineage>
</organism>
<dbReference type="Pfam" id="PF19506">
    <property type="entry name" value="DUF6040"/>
    <property type="match status" value="1"/>
</dbReference>
<sequence>MSRSEQEQLEEEIRDVRDQNSKLQIQVNKSSVEAVDEAQKKQKEAEKKMEQVESKARDEKKRAELEIRKAKKEVKDRMESMKSIEYFWGMGYITVILFAIIQNGAFQNDFIDFFSIPFTWYVRFCEWLIYPTYDNGFNQKIAYTGGEAWVIRFLAIVAVLFILVIVMVMIVETIKQYKKMWDEISQMFLIGSLSGIAVLGDVIRGYLPVNLILLFVFVNMGIMLLRMYLRKKLDYM</sequence>
<feature type="transmembrane region" description="Helical" evidence="2">
    <location>
        <begin position="86"/>
        <end position="105"/>
    </location>
</feature>
<dbReference type="AlphaFoldDB" id="A0AAW6K853"/>
<keyword evidence="2" id="KW-0472">Membrane</keyword>
<feature type="region of interest" description="Disordered" evidence="1">
    <location>
        <begin position="34"/>
        <end position="57"/>
    </location>
</feature>
<comment type="caution">
    <text evidence="3">The sequence shown here is derived from an EMBL/GenBank/DDBJ whole genome shotgun (WGS) entry which is preliminary data.</text>
</comment>
<proteinExistence type="predicted"/>